<proteinExistence type="predicted"/>
<organism evidence="2 3">
    <name type="scientific">Victivallis vadensis</name>
    <dbReference type="NCBI Taxonomy" id="172901"/>
    <lineage>
        <taxon>Bacteria</taxon>
        <taxon>Pseudomonadati</taxon>
        <taxon>Lentisphaerota</taxon>
        <taxon>Lentisphaeria</taxon>
        <taxon>Victivallales</taxon>
        <taxon>Victivallaceae</taxon>
        <taxon>Victivallis</taxon>
    </lineage>
</organism>
<dbReference type="EMBL" id="QEKH01000047">
    <property type="protein sequence ID" value="PVY34765.1"/>
    <property type="molecule type" value="Genomic_DNA"/>
</dbReference>
<keyword evidence="1" id="KW-0732">Signal</keyword>
<feature type="signal peptide" evidence="1">
    <location>
        <begin position="1"/>
        <end position="23"/>
    </location>
</feature>
<dbReference type="Proteomes" id="UP000245959">
    <property type="component" value="Unassembled WGS sequence"/>
</dbReference>
<evidence type="ECO:0000313" key="2">
    <source>
        <dbReference type="EMBL" id="PVY34765.1"/>
    </source>
</evidence>
<accession>A0A2U1AEG8</accession>
<evidence type="ECO:0000256" key="1">
    <source>
        <dbReference type="SAM" id="SignalP"/>
    </source>
</evidence>
<evidence type="ECO:0008006" key="4">
    <source>
        <dbReference type="Google" id="ProtNLM"/>
    </source>
</evidence>
<protein>
    <recommendedName>
        <fullName evidence="4">LIM zinc-binding domain-containing protein</fullName>
    </recommendedName>
</protein>
<comment type="caution">
    <text evidence="2">The sequence shown here is derived from an EMBL/GenBank/DDBJ whole genome shotgun (WGS) entry which is preliminary data.</text>
</comment>
<gene>
    <name evidence="2" type="ORF">C8D82_1479</name>
</gene>
<sequence>MRWFGPILFLTILFCLIPAAEGAACAVCGRTGSRSYVSEGRHYCSRSCWEKSLPKCSVCARPLAGKYLSAAGKLYCSQRCFDTALPECSVCGSTIRGEYTVALAAEKHFFCPECAKLPHCFVCTLPARLTPLPDRRGICKTCDRDTVTDPARAETLFREVRREVDRLLGSRTPCRLEFHLVGREELNRLLGNRAEGEAGELGLYRLEQTIWQPGNRVEEKCSVYLLDHLPRERFIEVAAHELAHDWQHHAAPGLGDPVRREGFAEYVASRINLKHNRAALNNRMEQNADPVYGGGYRMIRDLARQKGWQAVVEELKRR</sequence>
<dbReference type="AlphaFoldDB" id="A0A2U1AEG8"/>
<dbReference type="Gene3D" id="2.10.110.10">
    <property type="entry name" value="Cysteine Rich Protein"/>
    <property type="match status" value="1"/>
</dbReference>
<feature type="chain" id="PRO_5015781945" description="LIM zinc-binding domain-containing protein" evidence="1">
    <location>
        <begin position="24"/>
        <end position="318"/>
    </location>
</feature>
<evidence type="ECO:0000313" key="3">
    <source>
        <dbReference type="Proteomes" id="UP000245959"/>
    </source>
</evidence>
<keyword evidence="3" id="KW-1185">Reference proteome</keyword>
<name>A0A2U1AEG8_9BACT</name>
<reference evidence="2 3" key="1">
    <citation type="submission" date="2018-04" db="EMBL/GenBank/DDBJ databases">
        <title>Genomic Encyclopedia of Type Strains, Phase IV (KMG-IV): sequencing the most valuable type-strain genomes for metagenomic binning, comparative biology and taxonomic classification.</title>
        <authorList>
            <person name="Goeker M."/>
        </authorList>
    </citation>
    <scope>NUCLEOTIDE SEQUENCE [LARGE SCALE GENOMIC DNA]</scope>
    <source>
        <strain evidence="2 3">DSM 14823</strain>
    </source>
</reference>